<feature type="transmembrane region" description="Helical" evidence="5">
    <location>
        <begin position="96"/>
        <end position="117"/>
    </location>
</feature>
<comment type="subcellular location">
    <subcellularLocation>
        <location evidence="5">Cell membrane</location>
        <topology evidence="5">Multi-pass membrane protein</topology>
    </subcellularLocation>
    <subcellularLocation>
        <location evidence="1">Membrane</location>
        <topology evidence="1">Multi-pass membrane protein</topology>
    </subcellularLocation>
</comment>
<feature type="transmembrane region" description="Helical" evidence="5">
    <location>
        <begin position="216"/>
        <end position="234"/>
    </location>
</feature>
<feature type="transmembrane region" description="Helical" evidence="5">
    <location>
        <begin position="190"/>
        <end position="209"/>
    </location>
</feature>
<comment type="caution">
    <text evidence="6">The sequence shown here is derived from an EMBL/GenBank/DDBJ whole genome shotgun (WGS) entry which is preliminary data.</text>
</comment>
<organism evidence="6 7">
    <name type="scientific">Conyzicola nivalis</name>
    <dbReference type="NCBI Taxonomy" id="1477021"/>
    <lineage>
        <taxon>Bacteria</taxon>
        <taxon>Bacillati</taxon>
        <taxon>Actinomycetota</taxon>
        <taxon>Actinomycetes</taxon>
        <taxon>Micrococcales</taxon>
        <taxon>Microbacteriaceae</taxon>
        <taxon>Conyzicola</taxon>
    </lineage>
</organism>
<proteinExistence type="inferred from homology"/>
<keyword evidence="4 5" id="KW-0472">Membrane</keyword>
<evidence type="ECO:0000256" key="5">
    <source>
        <dbReference type="RuleBase" id="RU363041"/>
    </source>
</evidence>
<evidence type="ECO:0000256" key="4">
    <source>
        <dbReference type="ARBA" id="ARBA00023136"/>
    </source>
</evidence>
<protein>
    <recommendedName>
        <fullName evidence="5">Probable membrane transporter protein</fullName>
    </recommendedName>
</protein>
<feature type="transmembrane region" description="Helical" evidence="5">
    <location>
        <begin position="129"/>
        <end position="153"/>
    </location>
</feature>
<evidence type="ECO:0000256" key="3">
    <source>
        <dbReference type="ARBA" id="ARBA00022989"/>
    </source>
</evidence>
<dbReference type="Pfam" id="PF01925">
    <property type="entry name" value="TauE"/>
    <property type="match status" value="1"/>
</dbReference>
<evidence type="ECO:0000313" key="7">
    <source>
        <dbReference type="Proteomes" id="UP001549257"/>
    </source>
</evidence>
<dbReference type="EMBL" id="JBEPSJ010000001">
    <property type="protein sequence ID" value="MET4581554.1"/>
    <property type="molecule type" value="Genomic_DNA"/>
</dbReference>
<feature type="transmembrane region" description="Helical" evidence="5">
    <location>
        <begin position="6"/>
        <end position="35"/>
    </location>
</feature>
<accession>A0ABV2QKI8</accession>
<feature type="transmembrane region" description="Helical" evidence="5">
    <location>
        <begin position="165"/>
        <end position="184"/>
    </location>
</feature>
<keyword evidence="7" id="KW-1185">Reference proteome</keyword>
<feature type="transmembrane region" description="Helical" evidence="5">
    <location>
        <begin position="72"/>
        <end position="89"/>
    </location>
</feature>
<comment type="similarity">
    <text evidence="5">Belongs to the 4-toluene sulfonate uptake permease (TSUP) (TC 2.A.102) family.</text>
</comment>
<dbReference type="RefSeq" id="WP_354023720.1">
    <property type="nucleotide sequence ID" value="NZ_JBEPSJ010000001.1"/>
</dbReference>
<evidence type="ECO:0000256" key="2">
    <source>
        <dbReference type="ARBA" id="ARBA00022692"/>
    </source>
</evidence>
<sequence length="251" mass="25434">MDWLGIGILMTVAAGATVQIITGTGFALVCAPFLLLMLGHDVGVRAVLVLSLALNAYLLAVTIRHVRWRDSLLLLLPAALLVVPTVLVVDAVRGPALTIAAGVVIVTATGLVVSGYAPKVIDTTGGVVLVGAVSGIFTIVAAVSGPPVTLLAVQRKWPPDVARATMQAFFLPLNLLALLLFGPIDADLADVWWAVGGCVLGLIAGSVGARRIPAPAVRWTMLAVAAAGGVWLTVTGTGEALATAAGCSAAP</sequence>
<dbReference type="Proteomes" id="UP001549257">
    <property type="component" value="Unassembled WGS sequence"/>
</dbReference>
<reference evidence="6 7" key="1">
    <citation type="submission" date="2024-06" db="EMBL/GenBank/DDBJ databases">
        <title>Sorghum-associated microbial communities from plants grown in Nebraska, USA.</title>
        <authorList>
            <person name="Schachtman D."/>
        </authorList>
    </citation>
    <scope>NUCLEOTIDE SEQUENCE [LARGE SCALE GENOMIC DNA]</scope>
    <source>
        <strain evidence="6 7">2857</strain>
    </source>
</reference>
<keyword evidence="3 5" id="KW-1133">Transmembrane helix</keyword>
<keyword evidence="5" id="KW-1003">Cell membrane</keyword>
<dbReference type="InterPro" id="IPR002781">
    <property type="entry name" value="TM_pro_TauE-like"/>
</dbReference>
<evidence type="ECO:0000256" key="1">
    <source>
        <dbReference type="ARBA" id="ARBA00004141"/>
    </source>
</evidence>
<name>A0ABV2QKI8_9MICO</name>
<gene>
    <name evidence="6" type="ORF">ABIE21_001044</name>
</gene>
<keyword evidence="2 5" id="KW-0812">Transmembrane</keyword>
<evidence type="ECO:0000313" key="6">
    <source>
        <dbReference type="EMBL" id="MET4581554.1"/>
    </source>
</evidence>
<feature type="transmembrane region" description="Helical" evidence="5">
    <location>
        <begin position="47"/>
        <end position="66"/>
    </location>
</feature>